<accession>A0A410K0E8</accession>
<dbReference type="InterPro" id="IPR006405">
    <property type="entry name" value="Nic_PRibTrfase_pncB"/>
</dbReference>
<dbReference type="InterPro" id="IPR036068">
    <property type="entry name" value="Nicotinate_pribotase-like_C"/>
</dbReference>
<evidence type="ECO:0000259" key="11">
    <source>
        <dbReference type="Pfam" id="PF17767"/>
    </source>
</evidence>
<evidence type="ECO:0000256" key="5">
    <source>
        <dbReference type="ARBA" id="ARBA00022598"/>
    </source>
</evidence>
<keyword evidence="6 9" id="KW-0662">Pyridine nucleotide biosynthesis</keyword>
<evidence type="ECO:0000313" key="14">
    <source>
        <dbReference type="Proteomes" id="UP000287502"/>
    </source>
</evidence>
<dbReference type="GO" id="GO:0034355">
    <property type="term" value="P:NAD+ biosynthetic process via the salvage pathway"/>
    <property type="evidence" value="ECO:0007669"/>
    <property type="project" value="UniProtKB-ARBA"/>
</dbReference>
<evidence type="ECO:0000256" key="6">
    <source>
        <dbReference type="ARBA" id="ARBA00022642"/>
    </source>
</evidence>
<organism evidence="13 14">
    <name type="scientific">Geovibrio thiophilus</name>
    <dbReference type="NCBI Taxonomy" id="139438"/>
    <lineage>
        <taxon>Bacteria</taxon>
        <taxon>Pseudomonadati</taxon>
        <taxon>Deferribacterota</taxon>
        <taxon>Deferribacteres</taxon>
        <taxon>Deferribacterales</taxon>
        <taxon>Geovibrionaceae</taxon>
        <taxon>Geovibrio</taxon>
    </lineage>
</organism>
<dbReference type="Pfam" id="PF17767">
    <property type="entry name" value="NAPRTase_N"/>
    <property type="match status" value="1"/>
</dbReference>
<keyword evidence="14" id="KW-1185">Reference proteome</keyword>
<evidence type="ECO:0000256" key="3">
    <source>
        <dbReference type="ARBA" id="ARBA00013236"/>
    </source>
</evidence>
<reference evidence="13 14" key="1">
    <citation type="submission" date="2019-01" db="EMBL/GenBank/DDBJ databases">
        <title>Geovibrio thiophilus DSM 11263, complete genome.</title>
        <authorList>
            <person name="Spring S."/>
            <person name="Bunk B."/>
            <person name="Sproer C."/>
        </authorList>
    </citation>
    <scope>NUCLEOTIDE SEQUENCE [LARGE SCALE GENOMIC DNA]</scope>
    <source>
        <strain evidence="13 14">DSM 11263</strain>
    </source>
</reference>
<dbReference type="SUPFAM" id="SSF51690">
    <property type="entry name" value="Nicotinate/Quinolinate PRTase C-terminal domain-like"/>
    <property type="match status" value="1"/>
</dbReference>
<protein>
    <recommendedName>
        <fullName evidence="3 9">Nicotinate phosphoribosyltransferase</fullName>
        <ecNumber evidence="3 9">6.3.4.21</ecNumber>
    </recommendedName>
</protein>
<dbReference type="PIRSF" id="PIRSF000484">
    <property type="entry name" value="NAPRT"/>
    <property type="match status" value="1"/>
</dbReference>
<evidence type="ECO:0000259" key="12">
    <source>
        <dbReference type="Pfam" id="PF17956"/>
    </source>
</evidence>
<dbReference type="InterPro" id="IPR013785">
    <property type="entry name" value="Aldolase_TIM"/>
</dbReference>
<comment type="similarity">
    <text evidence="2 9">Belongs to the NAPRTase family.</text>
</comment>
<dbReference type="SUPFAM" id="SSF54675">
    <property type="entry name" value="Nicotinate/Quinolinate PRTase N-terminal domain-like"/>
    <property type="match status" value="1"/>
</dbReference>
<dbReference type="UniPathway" id="UPA00253">
    <property type="reaction ID" value="UER00457"/>
</dbReference>
<dbReference type="Pfam" id="PF04095">
    <property type="entry name" value="NAPRTase"/>
    <property type="match status" value="1"/>
</dbReference>
<sequence>MKCSYSALMTDFYELTMMQGFLERDPDRQAVFDMFFRRHPFGGGYAVFAGLDPLLDALENFSFIDSDIEYIRSLNYFSDRFIDYLRDFRFRGEIHSVSEGTVVFPNEPLMRVKGTLLETQIIEPLLLNFINFQTLIATKSARVCGVAGDASVMEFGLRRAQGTDGAISAARASFIGGVKATSNVLAGKEYGIPVKGTMAHSWVMSFDSERAAFEAFADMYPDDCILLADTYDTLMSGVPNALKVFAKLKAAGRRNYGIRLDSGDLSFLSREARRVFDKEGFTEAKIIASNDLDEWIIEQLSREGASIDAYGVGTRLVTADRDPSLTGVYKLAAKEENGSFSSVMKITNNPEKMSNPGIKNVYRFYGEDGMMLADLVLLEDSMEEVEGLIAEKKPIRLNHPSIEYSYKTLENYAGAKLLLRKVMENGKRTEPKTELKSIQAHAMQELSALHGTYKRFLNPHIYKVSLSNNLKKLKMSVIKDHMS</sequence>
<dbReference type="Pfam" id="PF17956">
    <property type="entry name" value="NAPRTase_C"/>
    <property type="match status" value="1"/>
</dbReference>
<proteinExistence type="inferred from homology"/>
<dbReference type="RefSeq" id="WP_128467157.1">
    <property type="nucleotide sequence ID" value="NZ_CP035108.1"/>
</dbReference>
<dbReference type="CDD" id="cd01570">
    <property type="entry name" value="NAPRTase_A"/>
    <property type="match status" value="1"/>
</dbReference>
<keyword evidence="13" id="KW-0328">Glycosyltransferase</keyword>
<evidence type="ECO:0000256" key="4">
    <source>
        <dbReference type="ARBA" id="ARBA00022553"/>
    </source>
</evidence>
<dbReference type="KEGG" id="gtl:EP073_10805"/>
<dbReference type="OrthoDB" id="9770610at2"/>
<keyword evidence="4" id="KW-0597">Phosphoprotein</keyword>
<comment type="function">
    <text evidence="9">Catalyzes the first step in the biosynthesis of NAD from nicotinic acid, the ATP-dependent synthesis of beta-nicotinate D-ribonucleotide from nicotinate and 5-phospho-D-ribose 1-phosphate.</text>
</comment>
<name>A0A410K0E8_9BACT</name>
<evidence type="ECO:0000256" key="7">
    <source>
        <dbReference type="ARBA" id="ARBA00022679"/>
    </source>
</evidence>
<evidence type="ECO:0000256" key="2">
    <source>
        <dbReference type="ARBA" id="ARBA00010897"/>
    </source>
</evidence>
<dbReference type="NCBIfam" id="NF006695">
    <property type="entry name" value="PRK09243.1-2"/>
    <property type="match status" value="1"/>
</dbReference>
<keyword evidence="5 9" id="KW-0436">Ligase</keyword>
<dbReference type="InterPro" id="IPR041525">
    <property type="entry name" value="N/Namide_PRibTrfase"/>
</dbReference>
<evidence type="ECO:0000256" key="9">
    <source>
        <dbReference type="RuleBase" id="RU365100"/>
    </source>
</evidence>
<dbReference type="PANTHER" id="PTHR11098">
    <property type="entry name" value="NICOTINATE PHOSPHORIBOSYLTRANSFERASE"/>
    <property type="match status" value="1"/>
</dbReference>
<dbReference type="FunFam" id="3.20.20.70:FF:000076">
    <property type="entry name" value="Nicotinate phosphoribosyltransferase"/>
    <property type="match status" value="1"/>
</dbReference>
<dbReference type="InterPro" id="IPR041619">
    <property type="entry name" value="NAPRTase_C"/>
</dbReference>
<evidence type="ECO:0000256" key="8">
    <source>
        <dbReference type="ARBA" id="ARBA00048668"/>
    </source>
</evidence>
<dbReference type="Gene3D" id="3.20.140.10">
    <property type="entry name" value="nicotinate phosphoribosyltransferase"/>
    <property type="match status" value="1"/>
</dbReference>
<dbReference type="InterPro" id="IPR007229">
    <property type="entry name" value="Nic_PRibTrfase-Fam"/>
</dbReference>
<feature type="domain" description="Nicotinate phosphoribosyltransferase N-terminal" evidence="11">
    <location>
        <begin position="8"/>
        <end position="131"/>
    </location>
</feature>
<dbReference type="GO" id="GO:0005829">
    <property type="term" value="C:cytosol"/>
    <property type="evidence" value="ECO:0007669"/>
    <property type="project" value="TreeGrafter"/>
</dbReference>
<dbReference type="PANTHER" id="PTHR11098:SF1">
    <property type="entry name" value="NICOTINATE PHOSPHORIBOSYLTRANSFERASE"/>
    <property type="match status" value="1"/>
</dbReference>
<dbReference type="Gene3D" id="3.20.20.70">
    <property type="entry name" value="Aldolase class I"/>
    <property type="match status" value="1"/>
</dbReference>
<evidence type="ECO:0000256" key="1">
    <source>
        <dbReference type="ARBA" id="ARBA00004952"/>
    </source>
</evidence>
<dbReference type="AlphaFoldDB" id="A0A410K0E8"/>
<dbReference type="NCBIfam" id="NF009131">
    <property type="entry name" value="PRK12484.1"/>
    <property type="match status" value="1"/>
</dbReference>
<gene>
    <name evidence="13" type="ORF">EP073_10805</name>
</gene>
<dbReference type="GO" id="GO:0004516">
    <property type="term" value="F:nicotinate phosphoribosyltransferase activity"/>
    <property type="evidence" value="ECO:0007669"/>
    <property type="project" value="UniProtKB-UniRule"/>
</dbReference>
<dbReference type="EMBL" id="CP035108">
    <property type="protein sequence ID" value="QAR33872.1"/>
    <property type="molecule type" value="Genomic_DNA"/>
</dbReference>
<comment type="catalytic activity">
    <reaction evidence="8 9">
        <text>5-phospho-alpha-D-ribose 1-diphosphate + nicotinate + ATP + H2O = nicotinate beta-D-ribonucleotide + ADP + phosphate + diphosphate</text>
        <dbReference type="Rhea" id="RHEA:36163"/>
        <dbReference type="ChEBI" id="CHEBI:15377"/>
        <dbReference type="ChEBI" id="CHEBI:30616"/>
        <dbReference type="ChEBI" id="CHEBI:32544"/>
        <dbReference type="ChEBI" id="CHEBI:33019"/>
        <dbReference type="ChEBI" id="CHEBI:43474"/>
        <dbReference type="ChEBI" id="CHEBI:57502"/>
        <dbReference type="ChEBI" id="CHEBI:58017"/>
        <dbReference type="ChEBI" id="CHEBI:456216"/>
        <dbReference type="EC" id="6.3.4.21"/>
    </reaction>
</comment>
<dbReference type="Proteomes" id="UP000287502">
    <property type="component" value="Chromosome"/>
</dbReference>
<dbReference type="NCBIfam" id="TIGR01513">
    <property type="entry name" value="NAPRTase_put"/>
    <property type="match status" value="1"/>
</dbReference>
<dbReference type="GO" id="GO:0047280">
    <property type="term" value="F:nicotinamide phosphoribosyltransferase activity"/>
    <property type="evidence" value="ECO:0007669"/>
    <property type="project" value="UniProtKB-ARBA"/>
</dbReference>
<evidence type="ECO:0000313" key="13">
    <source>
        <dbReference type="EMBL" id="QAR33872.1"/>
    </source>
</evidence>
<comment type="pathway">
    <text evidence="1 9">Cofactor biosynthesis; NAD(+) biosynthesis; nicotinate D-ribonucleotide from nicotinate: step 1/1.</text>
</comment>
<dbReference type="InterPro" id="IPR040727">
    <property type="entry name" value="NAPRTase_N"/>
</dbReference>
<dbReference type="EC" id="6.3.4.21" evidence="3 9"/>
<feature type="domain" description="Nicotinate phosphoribosyltransferase C-terminal" evidence="12">
    <location>
        <begin position="359"/>
        <end position="474"/>
    </location>
</feature>
<evidence type="ECO:0000259" key="10">
    <source>
        <dbReference type="Pfam" id="PF04095"/>
    </source>
</evidence>
<keyword evidence="7 9" id="KW-0808">Transferase</keyword>
<feature type="domain" description="Nicotinate/nicotinamide phosphoribosyltransferase" evidence="10">
    <location>
        <begin position="152"/>
        <end position="319"/>
    </location>
</feature>
<comment type="PTM">
    <text evidence="9">Transiently phosphorylated on a His residue during the reaction cycle. Phosphorylation strongly increases the affinity for substrates and increases the rate of nicotinate D-ribonucleotide production. Dephosphorylation regenerates the low-affinity form of the enzyme, leading to product release.</text>
</comment>